<reference evidence="3 4" key="1">
    <citation type="submission" date="2019-06" db="EMBL/GenBank/DDBJ databases">
        <title>A chromosomal-level reference genome of Carpinus fangiana (Coryloideae, Betulaceae).</title>
        <authorList>
            <person name="Yang X."/>
            <person name="Wang Z."/>
            <person name="Zhang L."/>
            <person name="Hao G."/>
            <person name="Liu J."/>
            <person name="Yang Y."/>
        </authorList>
    </citation>
    <scope>NUCLEOTIDE SEQUENCE [LARGE SCALE GENOMIC DNA]</scope>
    <source>
        <strain evidence="3">Cfa_2016G</strain>
        <tissue evidence="3">Leaf</tissue>
    </source>
</reference>
<dbReference type="CDD" id="cd02440">
    <property type="entry name" value="AdoMet_MTases"/>
    <property type="match status" value="1"/>
</dbReference>
<feature type="domain" description="Methyltransferase type 11" evidence="2">
    <location>
        <begin position="45"/>
        <end position="143"/>
    </location>
</feature>
<dbReference type="InterPro" id="IPR013216">
    <property type="entry name" value="Methyltransf_11"/>
</dbReference>
<dbReference type="AlphaFoldDB" id="A0A5N6KTT6"/>
<dbReference type="Gene3D" id="3.40.50.150">
    <property type="entry name" value="Vaccinia Virus protein VP39"/>
    <property type="match status" value="1"/>
</dbReference>
<keyword evidence="4" id="KW-1185">Reference proteome</keyword>
<dbReference type="Pfam" id="PF08241">
    <property type="entry name" value="Methyltransf_11"/>
    <property type="match status" value="1"/>
</dbReference>
<dbReference type="Proteomes" id="UP000327013">
    <property type="component" value="Unassembled WGS sequence"/>
</dbReference>
<evidence type="ECO:0000313" key="3">
    <source>
        <dbReference type="EMBL" id="KAB8343282.1"/>
    </source>
</evidence>
<sequence length="276" mass="30502">MASHTENNSYKQGHSDHTTSTHRLRTAESDAAFLLPYIRKTDHILDVGCGPGTITTGFAKYASEGRVVGIDISEDVLQTAKMLGAASPVVFEQGNILEKVGYPDESFDIIYCSQVFGHLPPPDLPLKALAEIRRVLKPGGLLATRDATAQHFYPRSLDLDRLWVQNLTRVLHKGVADMDPTGPRMPSLLRLAGFDADGGKVHLGVGSTIFSGLETRKWLARRATGQLNQGDPFYQSWLDTGITNKEIQETLHAVARWVETEDAWYAALQCEMLAWK</sequence>
<dbReference type="PANTHER" id="PTHR43591:SF24">
    <property type="entry name" value="2-METHOXY-6-POLYPRENYL-1,4-BENZOQUINOL METHYLASE, MITOCHONDRIAL"/>
    <property type="match status" value="1"/>
</dbReference>
<dbReference type="OrthoDB" id="10017101at2759"/>
<feature type="region of interest" description="Disordered" evidence="1">
    <location>
        <begin position="1"/>
        <end position="23"/>
    </location>
</feature>
<comment type="caution">
    <text evidence="3">The sequence shown here is derived from an EMBL/GenBank/DDBJ whole genome shotgun (WGS) entry which is preliminary data.</text>
</comment>
<dbReference type="PANTHER" id="PTHR43591">
    <property type="entry name" value="METHYLTRANSFERASE"/>
    <property type="match status" value="1"/>
</dbReference>
<feature type="compositionally biased region" description="Polar residues" evidence="1">
    <location>
        <begin position="1"/>
        <end position="12"/>
    </location>
</feature>
<protein>
    <recommendedName>
        <fullName evidence="2">Methyltransferase type 11 domain-containing protein</fullName>
    </recommendedName>
</protein>
<evidence type="ECO:0000259" key="2">
    <source>
        <dbReference type="Pfam" id="PF08241"/>
    </source>
</evidence>
<accession>A0A5N6KTT6</accession>
<dbReference type="SUPFAM" id="SSF53335">
    <property type="entry name" value="S-adenosyl-L-methionine-dependent methyltransferases"/>
    <property type="match status" value="1"/>
</dbReference>
<dbReference type="InterPro" id="IPR029063">
    <property type="entry name" value="SAM-dependent_MTases_sf"/>
</dbReference>
<evidence type="ECO:0000313" key="4">
    <source>
        <dbReference type="Proteomes" id="UP000327013"/>
    </source>
</evidence>
<dbReference type="GO" id="GO:0008757">
    <property type="term" value="F:S-adenosylmethionine-dependent methyltransferase activity"/>
    <property type="evidence" value="ECO:0007669"/>
    <property type="project" value="InterPro"/>
</dbReference>
<evidence type="ECO:0000256" key="1">
    <source>
        <dbReference type="SAM" id="MobiDB-lite"/>
    </source>
</evidence>
<organism evidence="3 4">
    <name type="scientific">Carpinus fangiana</name>
    <dbReference type="NCBI Taxonomy" id="176857"/>
    <lineage>
        <taxon>Eukaryota</taxon>
        <taxon>Viridiplantae</taxon>
        <taxon>Streptophyta</taxon>
        <taxon>Embryophyta</taxon>
        <taxon>Tracheophyta</taxon>
        <taxon>Spermatophyta</taxon>
        <taxon>Magnoliopsida</taxon>
        <taxon>eudicotyledons</taxon>
        <taxon>Gunneridae</taxon>
        <taxon>Pentapetalae</taxon>
        <taxon>rosids</taxon>
        <taxon>fabids</taxon>
        <taxon>Fagales</taxon>
        <taxon>Betulaceae</taxon>
        <taxon>Carpinus</taxon>
    </lineage>
</organism>
<dbReference type="EMBL" id="VIBQ01000012">
    <property type="protein sequence ID" value="KAB8343282.1"/>
    <property type="molecule type" value="Genomic_DNA"/>
</dbReference>
<gene>
    <name evidence="3" type="ORF">FH972_022869</name>
</gene>
<name>A0A5N6KTT6_9ROSI</name>
<proteinExistence type="predicted"/>